<accession>A0A7C8FHW9</accession>
<name>A0A7C8FHW9_9MICO</name>
<dbReference type="Pfam" id="PF00176">
    <property type="entry name" value="SNF2-rel_dom"/>
    <property type="match status" value="1"/>
</dbReference>
<sequence>MIVPGSTVIVRDEQWLVTSTAQTEDGLRVDVQGLSELVRDTTASFYAALDEITPFNPRDARLRADDSPKYRQSRVWLEAMMRQIPVPLEQDTLTVSSEMLLDPLEYQYEAVERALSPENLRPRILLADAVGLGKTAEIGMILSELVRRGRGDRILIVTPKHVLEQTQQEMWVRFALPFVRLDSVGIQRVRQELPASRNPFAYYHRVIVSIDTLKSDRYLSALQRQQWDAVVIDEAHGLSNSATQNNRLARTLSRRTDALILASATPHNGDPQSFAELVRLLDPSAVPADGIIDAKDSRQLADLRRLVVRRHRNTPSVAKVVGTEWAPRAAPVNLTVATSPEEEAVARELQDIWLFPESGRTPYSGQNGSLFGWVLAKAYLSSPAALAETITQRRNRLVVHNDAPWPASSTSRVDASALLRCEAPAEREAPFAGPQTEIRALDELARLNDAALSGASGKLLQLTEYLKEIGIGPRSKTRVVVFAERVATLKWLKQQLPALMNMPDKAFEVMHGGLTDEEQQSIVDRFKRSQTDLRVLITGDVASEGVNLHAQCHDLVHFDIPWSLIRIEQRNGRIDRYGQKHSPRIATLLLTPRCDRFSGDLRVLTTVVEKEHQAHEALGDTASLLGKHSVKGEEEAIRDALMKERDLRFSAAGQALEAAEKGDLSAAQAATADVTDSWEALLLSQLEAPETAMSNNTNQAQTDGGTGLFRSPSEYLNTALQAGYAHPEERPGDRGQGGGVGLQLPEEDVVELVPPPELRQRLSVLPQSYIKDRKINDGLLLVTSKKLGEDLYARARNSDSLWPTGHYLGPLHPVLDWAGDRLLSRFDRNEIPVMRSDVEMPVVAVVGTLSNVRGQVISRVLATVHFTDPGAEQPLFTTMHESFNELVETLSIASTTNLINPGPVPDGDLRALQHLIPASVDAVLQQMEPLADGMRERARQRVQMWRNRTADWAVRAGEIVQRGSLLEHRDLVDDEKRLAEMMKPQQNAMVRPLILVVPKEGN</sequence>
<keyword evidence="4" id="KW-0067">ATP-binding</keyword>
<dbReference type="InterPro" id="IPR038718">
    <property type="entry name" value="SNF2-like_sf"/>
</dbReference>
<dbReference type="AlphaFoldDB" id="A0A7C8FHW9"/>
<evidence type="ECO:0000313" key="8">
    <source>
        <dbReference type="Proteomes" id="UP000481339"/>
    </source>
</evidence>
<dbReference type="InterPro" id="IPR049730">
    <property type="entry name" value="SNF2/RAD54-like_C"/>
</dbReference>
<proteinExistence type="predicted"/>
<dbReference type="EMBL" id="WBKA01000007">
    <property type="protein sequence ID" value="KAB1631380.1"/>
    <property type="molecule type" value="Genomic_DNA"/>
</dbReference>
<keyword evidence="2" id="KW-0378">Hydrolase</keyword>
<evidence type="ECO:0000256" key="4">
    <source>
        <dbReference type="ARBA" id="ARBA00022840"/>
    </source>
</evidence>
<dbReference type="OrthoDB" id="9814088at2"/>
<dbReference type="PROSITE" id="PS51192">
    <property type="entry name" value="HELICASE_ATP_BIND_1"/>
    <property type="match status" value="1"/>
</dbReference>
<dbReference type="Gene3D" id="3.40.50.300">
    <property type="entry name" value="P-loop containing nucleotide triphosphate hydrolases"/>
    <property type="match status" value="1"/>
</dbReference>
<dbReference type="CDD" id="cd18793">
    <property type="entry name" value="SF2_C_SNF"/>
    <property type="match status" value="1"/>
</dbReference>
<comment type="caution">
    <text evidence="7">The sequence shown here is derived from an EMBL/GenBank/DDBJ whole genome shotgun (WGS) entry which is preliminary data.</text>
</comment>
<keyword evidence="8" id="KW-1185">Reference proteome</keyword>
<keyword evidence="1" id="KW-0547">Nucleotide-binding</keyword>
<keyword evidence="3 7" id="KW-0347">Helicase</keyword>
<dbReference type="Proteomes" id="UP000481339">
    <property type="component" value="Unassembled WGS sequence"/>
</dbReference>
<dbReference type="InterPro" id="IPR001650">
    <property type="entry name" value="Helicase_C-like"/>
</dbReference>
<dbReference type="PROSITE" id="PS51194">
    <property type="entry name" value="HELICASE_CTER"/>
    <property type="match status" value="1"/>
</dbReference>
<dbReference type="GO" id="GO:0005524">
    <property type="term" value="F:ATP binding"/>
    <property type="evidence" value="ECO:0007669"/>
    <property type="project" value="UniProtKB-KW"/>
</dbReference>
<dbReference type="InterPro" id="IPR057342">
    <property type="entry name" value="DEXDc_RapA"/>
</dbReference>
<reference evidence="7 8" key="1">
    <citation type="submission" date="2019-09" db="EMBL/GenBank/DDBJ databases">
        <title>Phylogeny of genus Pseudoclavibacter and closely related genus.</title>
        <authorList>
            <person name="Li Y."/>
        </authorList>
    </citation>
    <scope>NUCLEOTIDE SEQUENCE [LARGE SCALE GENOMIC DNA]</scope>
    <source>
        <strain evidence="7 8">JCM 16921</strain>
    </source>
</reference>
<evidence type="ECO:0000256" key="3">
    <source>
        <dbReference type="ARBA" id="ARBA00022806"/>
    </source>
</evidence>
<gene>
    <name evidence="7" type="ORF">F8O02_08335</name>
</gene>
<dbReference type="SUPFAM" id="SSF52540">
    <property type="entry name" value="P-loop containing nucleoside triphosphate hydrolases"/>
    <property type="match status" value="2"/>
</dbReference>
<evidence type="ECO:0000259" key="6">
    <source>
        <dbReference type="PROSITE" id="PS51194"/>
    </source>
</evidence>
<evidence type="ECO:0000256" key="1">
    <source>
        <dbReference type="ARBA" id="ARBA00022741"/>
    </source>
</evidence>
<protein>
    <submittedName>
        <fullName evidence="7">DEAD/DEAH box helicase</fullName>
    </submittedName>
</protein>
<dbReference type="Gene3D" id="3.40.50.10810">
    <property type="entry name" value="Tandem AAA-ATPase domain"/>
    <property type="match status" value="1"/>
</dbReference>
<dbReference type="InterPro" id="IPR000330">
    <property type="entry name" value="SNF2_N"/>
</dbReference>
<dbReference type="SMART" id="SM00487">
    <property type="entry name" value="DEXDc"/>
    <property type="match status" value="1"/>
</dbReference>
<feature type="domain" description="Helicase C-terminal" evidence="6">
    <location>
        <begin position="458"/>
        <end position="626"/>
    </location>
</feature>
<dbReference type="InterPro" id="IPR027417">
    <property type="entry name" value="P-loop_NTPase"/>
</dbReference>
<dbReference type="InterPro" id="IPR014001">
    <property type="entry name" value="Helicase_ATP-bd"/>
</dbReference>
<organism evidence="7 8">
    <name type="scientific">Pseudoclavibacter caeni</name>
    <dbReference type="NCBI Taxonomy" id="908846"/>
    <lineage>
        <taxon>Bacteria</taxon>
        <taxon>Bacillati</taxon>
        <taxon>Actinomycetota</taxon>
        <taxon>Actinomycetes</taxon>
        <taxon>Micrococcales</taxon>
        <taxon>Microbacteriaceae</taxon>
        <taxon>Pseudoclavibacter</taxon>
    </lineage>
</organism>
<dbReference type="PANTHER" id="PTHR45766:SF6">
    <property type="entry name" value="SWI_SNF-RELATED MATRIX-ASSOCIATED ACTIN-DEPENDENT REGULATOR OF CHROMATIN SUBFAMILY A-LIKE PROTEIN 1"/>
    <property type="match status" value="1"/>
</dbReference>
<dbReference type="CDD" id="cd18011">
    <property type="entry name" value="DEXDc_RapA"/>
    <property type="match status" value="1"/>
</dbReference>
<evidence type="ECO:0000256" key="2">
    <source>
        <dbReference type="ARBA" id="ARBA00022801"/>
    </source>
</evidence>
<dbReference type="PANTHER" id="PTHR45766">
    <property type="entry name" value="DNA ANNEALING HELICASE AND ENDONUCLEASE ZRANB3 FAMILY MEMBER"/>
    <property type="match status" value="1"/>
</dbReference>
<dbReference type="Pfam" id="PF00271">
    <property type="entry name" value="Helicase_C"/>
    <property type="match status" value="1"/>
</dbReference>
<feature type="domain" description="Helicase ATP-binding" evidence="5">
    <location>
        <begin position="115"/>
        <end position="284"/>
    </location>
</feature>
<evidence type="ECO:0000313" key="7">
    <source>
        <dbReference type="EMBL" id="KAB1631380.1"/>
    </source>
</evidence>
<dbReference type="SMART" id="SM00490">
    <property type="entry name" value="HELICc"/>
    <property type="match status" value="1"/>
</dbReference>
<evidence type="ECO:0000259" key="5">
    <source>
        <dbReference type="PROSITE" id="PS51192"/>
    </source>
</evidence>
<dbReference type="GO" id="GO:0016787">
    <property type="term" value="F:hydrolase activity"/>
    <property type="evidence" value="ECO:0007669"/>
    <property type="project" value="UniProtKB-KW"/>
</dbReference>
<dbReference type="GO" id="GO:0004386">
    <property type="term" value="F:helicase activity"/>
    <property type="evidence" value="ECO:0007669"/>
    <property type="project" value="UniProtKB-KW"/>
</dbReference>